<accession>A0A1H3QL76</accession>
<protein>
    <submittedName>
        <fullName evidence="2">Uncharacterized protein</fullName>
    </submittedName>
</protein>
<keyword evidence="3" id="KW-1185">Reference proteome</keyword>
<name>A0A1H3QL76_9PSEU</name>
<dbReference type="EMBL" id="FNOK01000048">
    <property type="protein sequence ID" value="SDZ14136.1"/>
    <property type="molecule type" value="Genomic_DNA"/>
</dbReference>
<evidence type="ECO:0000313" key="3">
    <source>
        <dbReference type="Proteomes" id="UP000199529"/>
    </source>
</evidence>
<organism evidence="2 3">
    <name type="scientific">Saccharopolyspora shandongensis</name>
    <dbReference type="NCBI Taxonomy" id="418495"/>
    <lineage>
        <taxon>Bacteria</taxon>
        <taxon>Bacillati</taxon>
        <taxon>Actinomycetota</taxon>
        <taxon>Actinomycetes</taxon>
        <taxon>Pseudonocardiales</taxon>
        <taxon>Pseudonocardiaceae</taxon>
        <taxon>Saccharopolyspora</taxon>
    </lineage>
</organism>
<dbReference type="RefSeq" id="WP_093274478.1">
    <property type="nucleotide sequence ID" value="NZ_FNOK01000048.1"/>
</dbReference>
<dbReference type="AlphaFoldDB" id="A0A1H3QL76"/>
<feature type="region of interest" description="Disordered" evidence="1">
    <location>
        <begin position="1"/>
        <end position="21"/>
    </location>
</feature>
<gene>
    <name evidence="2" type="ORF">SAMN05216215_104847</name>
</gene>
<reference evidence="3" key="1">
    <citation type="submission" date="2016-10" db="EMBL/GenBank/DDBJ databases">
        <authorList>
            <person name="Varghese N."/>
            <person name="Submissions S."/>
        </authorList>
    </citation>
    <scope>NUCLEOTIDE SEQUENCE [LARGE SCALE GENOMIC DNA]</scope>
    <source>
        <strain evidence="3">CGMCC 4.3530</strain>
    </source>
</reference>
<evidence type="ECO:0000313" key="2">
    <source>
        <dbReference type="EMBL" id="SDZ14136.1"/>
    </source>
</evidence>
<dbReference type="OrthoDB" id="5328543at2"/>
<dbReference type="Proteomes" id="UP000199529">
    <property type="component" value="Unassembled WGS sequence"/>
</dbReference>
<sequence>MTSSESVGGSVDQPSEADPIEVRHRTVAAIEQTGFLVDRELWFAEDASLCSQCHNGCYNDPPPDPPPKK</sequence>
<proteinExistence type="predicted"/>
<evidence type="ECO:0000256" key="1">
    <source>
        <dbReference type="SAM" id="MobiDB-lite"/>
    </source>
</evidence>